<proteinExistence type="predicted"/>
<organism evidence="2 3">
    <name type="scientific">Pisolithus microcarpus 441</name>
    <dbReference type="NCBI Taxonomy" id="765257"/>
    <lineage>
        <taxon>Eukaryota</taxon>
        <taxon>Fungi</taxon>
        <taxon>Dikarya</taxon>
        <taxon>Basidiomycota</taxon>
        <taxon>Agaricomycotina</taxon>
        <taxon>Agaricomycetes</taxon>
        <taxon>Agaricomycetidae</taxon>
        <taxon>Boletales</taxon>
        <taxon>Sclerodermatineae</taxon>
        <taxon>Pisolithaceae</taxon>
        <taxon>Pisolithus</taxon>
    </lineage>
</organism>
<dbReference type="HOGENOM" id="CLU_1835936_0_0_1"/>
<feature type="region of interest" description="Disordered" evidence="1">
    <location>
        <begin position="1"/>
        <end position="22"/>
    </location>
</feature>
<dbReference type="EMBL" id="KN833764">
    <property type="protein sequence ID" value="KIK20497.1"/>
    <property type="molecule type" value="Genomic_DNA"/>
</dbReference>
<evidence type="ECO:0000256" key="1">
    <source>
        <dbReference type="SAM" id="MobiDB-lite"/>
    </source>
</evidence>
<reference evidence="3" key="2">
    <citation type="submission" date="2015-01" db="EMBL/GenBank/DDBJ databases">
        <title>Evolutionary Origins and Diversification of the Mycorrhizal Mutualists.</title>
        <authorList>
            <consortium name="DOE Joint Genome Institute"/>
            <consortium name="Mycorrhizal Genomics Consortium"/>
            <person name="Kohler A."/>
            <person name="Kuo A."/>
            <person name="Nagy L.G."/>
            <person name="Floudas D."/>
            <person name="Copeland A."/>
            <person name="Barry K.W."/>
            <person name="Cichocki N."/>
            <person name="Veneault-Fourrey C."/>
            <person name="LaButti K."/>
            <person name="Lindquist E.A."/>
            <person name="Lipzen A."/>
            <person name="Lundell T."/>
            <person name="Morin E."/>
            <person name="Murat C."/>
            <person name="Riley R."/>
            <person name="Ohm R."/>
            <person name="Sun H."/>
            <person name="Tunlid A."/>
            <person name="Henrissat B."/>
            <person name="Grigoriev I.V."/>
            <person name="Hibbett D.S."/>
            <person name="Martin F."/>
        </authorList>
    </citation>
    <scope>NUCLEOTIDE SEQUENCE [LARGE SCALE GENOMIC DNA]</scope>
    <source>
        <strain evidence="3">441</strain>
    </source>
</reference>
<sequence>MSSSTAILVDPESTDCEEQHSKPASADVFPLSLPRWDVYVYYDTHVGTANTSEGMCRRPPSLTHVRPFGMVIETMWAGHFFGRKPFSRGLHDQQTIIRLWYCGWESGPILTLQACMISISREAPSPDANTLTMEEVIDFS</sequence>
<dbReference type="AlphaFoldDB" id="A0A0C9ZDI0"/>
<evidence type="ECO:0000313" key="2">
    <source>
        <dbReference type="EMBL" id="KIK20497.1"/>
    </source>
</evidence>
<keyword evidence="3" id="KW-1185">Reference proteome</keyword>
<protein>
    <submittedName>
        <fullName evidence="2">Uncharacterized protein</fullName>
    </submittedName>
</protein>
<gene>
    <name evidence="2" type="ORF">PISMIDRAFT_12976</name>
</gene>
<dbReference type="Proteomes" id="UP000054018">
    <property type="component" value="Unassembled WGS sequence"/>
</dbReference>
<evidence type="ECO:0000313" key="3">
    <source>
        <dbReference type="Proteomes" id="UP000054018"/>
    </source>
</evidence>
<name>A0A0C9ZDI0_9AGAM</name>
<dbReference type="OrthoDB" id="10481027at2759"/>
<accession>A0A0C9ZDI0</accession>
<reference evidence="2 3" key="1">
    <citation type="submission" date="2014-04" db="EMBL/GenBank/DDBJ databases">
        <authorList>
            <consortium name="DOE Joint Genome Institute"/>
            <person name="Kuo A."/>
            <person name="Kohler A."/>
            <person name="Costa M.D."/>
            <person name="Nagy L.G."/>
            <person name="Floudas D."/>
            <person name="Copeland A."/>
            <person name="Barry K.W."/>
            <person name="Cichocki N."/>
            <person name="Veneault-Fourrey C."/>
            <person name="LaButti K."/>
            <person name="Lindquist E.A."/>
            <person name="Lipzen A."/>
            <person name="Lundell T."/>
            <person name="Morin E."/>
            <person name="Murat C."/>
            <person name="Sun H."/>
            <person name="Tunlid A."/>
            <person name="Henrissat B."/>
            <person name="Grigoriev I.V."/>
            <person name="Hibbett D.S."/>
            <person name="Martin F."/>
            <person name="Nordberg H.P."/>
            <person name="Cantor M.N."/>
            <person name="Hua S.X."/>
        </authorList>
    </citation>
    <scope>NUCLEOTIDE SEQUENCE [LARGE SCALE GENOMIC DNA]</scope>
    <source>
        <strain evidence="2 3">441</strain>
    </source>
</reference>